<dbReference type="EMBL" id="FQVO01000015">
    <property type="protein sequence ID" value="SHF34450.1"/>
    <property type="molecule type" value="Genomic_DNA"/>
</dbReference>
<keyword evidence="1" id="KW-0812">Transmembrane</keyword>
<dbReference type="InterPro" id="IPR000792">
    <property type="entry name" value="Tscrpt_reg_LuxR_C"/>
</dbReference>
<feature type="transmembrane region" description="Helical" evidence="1">
    <location>
        <begin position="135"/>
        <end position="154"/>
    </location>
</feature>
<feature type="transmembrane region" description="Helical" evidence="1">
    <location>
        <begin position="201"/>
        <end position="219"/>
    </location>
</feature>
<feature type="transmembrane region" description="Helical" evidence="1">
    <location>
        <begin position="12"/>
        <end position="32"/>
    </location>
</feature>
<accession>A0A1M5AW64</accession>
<organism evidence="3 4">
    <name type="scientific">Chryseobacterium takakiae</name>
    <dbReference type="NCBI Taxonomy" id="1302685"/>
    <lineage>
        <taxon>Bacteria</taxon>
        <taxon>Pseudomonadati</taxon>
        <taxon>Bacteroidota</taxon>
        <taxon>Flavobacteriia</taxon>
        <taxon>Flavobacteriales</taxon>
        <taxon>Weeksellaceae</taxon>
        <taxon>Chryseobacterium group</taxon>
        <taxon>Chryseobacterium</taxon>
    </lineage>
</organism>
<name>A0A1M5AW64_9FLAO</name>
<dbReference type="AlphaFoldDB" id="A0A1M5AW64"/>
<feature type="domain" description="HTH luxR-type" evidence="2">
    <location>
        <begin position="226"/>
        <end position="293"/>
    </location>
</feature>
<feature type="transmembrane region" description="Helical" evidence="1">
    <location>
        <begin position="69"/>
        <end position="91"/>
    </location>
</feature>
<protein>
    <submittedName>
        <fullName evidence="3">Regulatory protein, luxR family</fullName>
    </submittedName>
</protein>
<dbReference type="RefSeq" id="WP_072885879.1">
    <property type="nucleotide sequence ID" value="NZ_FQVO01000015.1"/>
</dbReference>
<dbReference type="Pfam" id="PF00196">
    <property type="entry name" value="GerE"/>
    <property type="match status" value="1"/>
</dbReference>
<evidence type="ECO:0000256" key="1">
    <source>
        <dbReference type="SAM" id="Phobius"/>
    </source>
</evidence>
<dbReference type="InterPro" id="IPR036388">
    <property type="entry name" value="WH-like_DNA-bd_sf"/>
</dbReference>
<evidence type="ECO:0000259" key="2">
    <source>
        <dbReference type="PROSITE" id="PS50043"/>
    </source>
</evidence>
<proteinExistence type="predicted"/>
<feature type="transmembrane region" description="Helical" evidence="1">
    <location>
        <begin position="166"/>
        <end position="189"/>
    </location>
</feature>
<keyword evidence="1" id="KW-0472">Membrane</keyword>
<dbReference type="SUPFAM" id="SSF46894">
    <property type="entry name" value="C-terminal effector domain of the bipartite response regulators"/>
    <property type="match status" value="1"/>
</dbReference>
<evidence type="ECO:0000313" key="3">
    <source>
        <dbReference type="EMBL" id="SHF34450.1"/>
    </source>
</evidence>
<dbReference type="Proteomes" id="UP000184236">
    <property type="component" value="Unassembled WGS sequence"/>
</dbReference>
<sequence>MFNTQIEISTFIYILIFAGLLIVAFIQLINVWNKRDRNYYLNFCALLFSGIVYNLIEGLLPDHQFGIDILAQNILAFTVGLVVAFHYLFYLKKIYNLKFYEKISFASIGMAACMALIVLFILPYTVTKSLEVSRVFFLGFFFIVLLLMIIVVIKDQIKKIKEEKSAVLKIHYFIGIIGFLGLLSLPFNILVFGDNQVIEQSSFSVGFFFLTIDFFLYGLRKKELKKNIPIAELSARENEILKILLENPELKYAEISERLNISEKTLSTHLNKIYKKIGIRSKKEINEMSKSTRESIIS</sequence>
<feature type="transmembrane region" description="Helical" evidence="1">
    <location>
        <begin position="103"/>
        <end position="123"/>
    </location>
</feature>
<dbReference type="CDD" id="cd06170">
    <property type="entry name" value="LuxR_C_like"/>
    <property type="match status" value="1"/>
</dbReference>
<dbReference type="GO" id="GO:0003677">
    <property type="term" value="F:DNA binding"/>
    <property type="evidence" value="ECO:0007669"/>
    <property type="project" value="InterPro"/>
</dbReference>
<dbReference type="Gene3D" id="1.10.10.10">
    <property type="entry name" value="Winged helix-like DNA-binding domain superfamily/Winged helix DNA-binding domain"/>
    <property type="match status" value="1"/>
</dbReference>
<keyword evidence="1" id="KW-1133">Transmembrane helix</keyword>
<dbReference type="SMART" id="SM00421">
    <property type="entry name" value="HTH_LUXR"/>
    <property type="match status" value="1"/>
</dbReference>
<feature type="transmembrane region" description="Helical" evidence="1">
    <location>
        <begin position="39"/>
        <end position="57"/>
    </location>
</feature>
<evidence type="ECO:0000313" key="4">
    <source>
        <dbReference type="Proteomes" id="UP000184236"/>
    </source>
</evidence>
<dbReference type="PROSITE" id="PS50043">
    <property type="entry name" value="HTH_LUXR_2"/>
    <property type="match status" value="1"/>
</dbReference>
<gene>
    <name evidence="3" type="ORF">SAMN05444408_11560</name>
</gene>
<reference evidence="4" key="1">
    <citation type="submission" date="2016-11" db="EMBL/GenBank/DDBJ databases">
        <authorList>
            <person name="Varghese N."/>
            <person name="Submissions S."/>
        </authorList>
    </citation>
    <scope>NUCLEOTIDE SEQUENCE [LARGE SCALE GENOMIC DNA]</scope>
    <source>
        <strain evidence="4">DSM 26898</strain>
    </source>
</reference>
<dbReference type="OrthoDB" id="1254222at2"/>
<dbReference type="STRING" id="1302685.SAMN05444408_11560"/>
<dbReference type="InterPro" id="IPR016032">
    <property type="entry name" value="Sig_transdc_resp-reg_C-effctor"/>
</dbReference>
<keyword evidence="4" id="KW-1185">Reference proteome</keyword>
<dbReference type="GO" id="GO:0006355">
    <property type="term" value="P:regulation of DNA-templated transcription"/>
    <property type="evidence" value="ECO:0007669"/>
    <property type="project" value="InterPro"/>
</dbReference>